<evidence type="ECO:0000259" key="3">
    <source>
        <dbReference type="Pfam" id="PF07970"/>
    </source>
</evidence>
<reference evidence="4" key="3">
    <citation type="submission" date="2021-05" db="UniProtKB">
        <authorList>
            <consortium name="EnsemblPlants"/>
        </authorList>
    </citation>
    <scope>IDENTIFICATION</scope>
    <source>
        <strain evidence="4">cv. B73</strain>
    </source>
</reference>
<name>A0A804MQG8_MAIZE</name>
<evidence type="ECO:0000256" key="2">
    <source>
        <dbReference type="SAM" id="MobiDB-lite"/>
    </source>
</evidence>
<evidence type="ECO:0000313" key="5">
    <source>
        <dbReference type="Proteomes" id="UP000007305"/>
    </source>
</evidence>
<reference evidence="5" key="1">
    <citation type="submission" date="2015-12" db="EMBL/GenBank/DDBJ databases">
        <title>Update maize B73 reference genome by single molecule sequencing technologies.</title>
        <authorList>
            <consortium name="Maize Genome Sequencing Project"/>
            <person name="Ware D."/>
        </authorList>
    </citation>
    <scope>NUCLEOTIDE SEQUENCE [LARGE SCALE GENOMIC DNA]</scope>
    <source>
        <strain evidence="5">cv. B73</strain>
    </source>
</reference>
<feature type="compositionally biased region" description="Basic residues" evidence="2">
    <location>
        <begin position="7"/>
        <end position="20"/>
    </location>
</feature>
<proteinExistence type="inferred from homology"/>
<dbReference type="PANTHER" id="PTHR10984:SF25">
    <property type="entry name" value="ENDOPLASMIC RETICULUM-GOLGI INTERMEDIATE COMPARTMENT PROTEIN 3"/>
    <property type="match status" value="1"/>
</dbReference>
<evidence type="ECO:0000256" key="1">
    <source>
        <dbReference type="ARBA" id="ARBA00005648"/>
    </source>
</evidence>
<comment type="similarity">
    <text evidence="1">Belongs to the ERGIC family.</text>
</comment>
<sequence length="207" mass="23408">MPSQPTRGRRQKVGASRPRRSTSSSGYAPCQEEDGAFDDFVDLPAPDALYVTGLHMHPANVSRGPHESLVDFTLKGIDTLQRLRSFKVLHFFYSLTVRENVGFLLYVNSSLPEDRIGDLVKETLAAVGLKVVPTEYKYLSKKILPTNQYSVMEYFLPIRPTERAWPAVYFLYDLSPITVTIKEERRNFLHFITRLCAVLGGTFAMTG</sequence>
<dbReference type="GO" id="GO:0005783">
    <property type="term" value="C:endoplasmic reticulum"/>
    <property type="evidence" value="ECO:0000318"/>
    <property type="project" value="GO_Central"/>
</dbReference>
<feature type="region of interest" description="Disordered" evidence="2">
    <location>
        <begin position="1"/>
        <end position="30"/>
    </location>
</feature>
<organism evidence="4 5">
    <name type="scientific">Zea mays</name>
    <name type="common">Maize</name>
    <dbReference type="NCBI Taxonomy" id="4577"/>
    <lineage>
        <taxon>Eukaryota</taxon>
        <taxon>Viridiplantae</taxon>
        <taxon>Streptophyta</taxon>
        <taxon>Embryophyta</taxon>
        <taxon>Tracheophyta</taxon>
        <taxon>Spermatophyta</taxon>
        <taxon>Magnoliopsida</taxon>
        <taxon>Liliopsida</taxon>
        <taxon>Poales</taxon>
        <taxon>Poaceae</taxon>
        <taxon>PACMAD clade</taxon>
        <taxon>Panicoideae</taxon>
        <taxon>Andropogonodae</taxon>
        <taxon>Andropogoneae</taxon>
        <taxon>Tripsacinae</taxon>
        <taxon>Zea</taxon>
    </lineage>
</organism>
<protein>
    <recommendedName>
        <fullName evidence="3">Endoplasmic reticulum vesicle transporter C-terminal domain-containing protein</fullName>
    </recommendedName>
</protein>
<feature type="domain" description="Endoplasmic reticulum vesicle transporter C-terminal" evidence="3">
    <location>
        <begin position="127"/>
        <end position="206"/>
    </location>
</feature>
<dbReference type="Proteomes" id="UP000007305">
    <property type="component" value="Chromosome 2"/>
</dbReference>
<dbReference type="InterPro" id="IPR045888">
    <property type="entry name" value="Erv"/>
</dbReference>
<dbReference type="InterPro" id="IPR012936">
    <property type="entry name" value="Erv_C"/>
</dbReference>
<dbReference type="PANTHER" id="PTHR10984">
    <property type="entry name" value="ENDOPLASMIC RETICULUM-GOLGI INTERMEDIATE COMPARTMENT PROTEIN"/>
    <property type="match status" value="1"/>
</dbReference>
<reference evidence="4" key="2">
    <citation type="submission" date="2019-07" db="EMBL/GenBank/DDBJ databases">
        <authorList>
            <person name="Seetharam A."/>
            <person name="Woodhouse M."/>
            <person name="Cannon E."/>
        </authorList>
    </citation>
    <scope>NUCLEOTIDE SEQUENCE [LARGE SCALE GENOMIC DNA]</scope>
    <source>
        <strain evidence="4">cv. B73</strain>
    </source>
</reference>
<dbReference type="EnsemblPlants" id="Zm00001eb104240_T001">
    <property type="protein sequence ID" value="Zm00001eb104240_P001"/>
    <property type="gene ID" value="Zm00001eb104240"/>
</dbReference>
<dbReference type="Gramene" id="Zm00001eb104240_T001">
    <property type="protein sequence ID" value="Zm00001eb104240_P001"/>
    <property type="gene ID" value="Zm00001eb104240"/>
</dbReference>
<dbReference type="InParanoid" id="A0A804MQG8"/>
<dbReference type="Pfam" id="PF07970">
    <property type="entry name" value="COPIIcoated_ERV"/>
    <property type="match status" value="1"/>
</dbReference>
<evidence type="ECO:0000313" key="4">
    <source>
        <dbReference type="EnsemblPlants" id="Zm00001eb104240_P001"/>
    </source>
</evidence>
<accession>A0A804MQG8</accession>
<keyword evidence="5" id="KW-1185">Reference proteome</keyword>
<dbReference type="GO" id="GO:0030134">
    <property type="term" value="C:COPII-coated ER to Golgi transport vesicle"/>
    <property type="evidence" value="ECO:0000318"/>
    <property type="project" value="GO_Central"/>
</dbReference>
<dbReference type="AlphaFoldDB" id="A0A804MQG8"/>